<dbReference type="RefSeq" id="WP_229845594.1">
    <property type="nucleotide sequence ID" value="NZ_BMUP01000011.1"/>
</dbReference>
<dbReference type="Proteomes" id="UP000572907">
    <property type="component" value="Unassembled WGS sequence"/>
</dbReference>
<dbReference type="EMBL" id="JACHXE010000009">
    <property type="protein sequence ID" value="MBB3080604.1"/>
    <property type="molecule type" value="Genomic_DNA"/>
</dbReference>
<dbReference type="InterPro" id="IPR036938">
    <property type="entry name" value="PAP2/HPO_sf"/>
</dbReference>
<dbReference type="PANTHER" id="PTHR34599:SF1">
    <property type="entry name" value="PHOSPHATIDIC ACID PHOSPHATASE TYPE 2_HALOPEROXIDASE DOMAIN-CONTAINING PROTEIN"/>
    <property type="match status" value="1"/>
</dbReference>
<protein>
    <recommendedName>
        <fullName evidence="4">Phosphatidic acid phosphatase type 2/haloperoxidase domain-containing protein</fullName>
    </recommendedName>
</protein>
<feature type="chain" id="PRO_5039040003" description="Phosphatidic acid phosphatase type 2/haloperoxidase domain-containing protein" evidence="1">
    <location>
        <begin position="32"/>
        <end position="445"/>
    </location>
</feature>
<dbReference type="Gene3D" id="1.10.606.20">
    <property type="match status" value="1"/>
</dbReference>
<evidence type="ECO:0008006" key="4">
    <source>
        <dbReference type="Google" id="ProtNLM"/>
    </source>
</evidence>
<dbReference type="CDD" id="cd03398">
    <property type="entry name" value="PAP2_haloperoxidase"/>
    <property type="match status" value="1"/>
</dbReference>
<dbReference type="AlphaFoldDB" id="A0A7W4ZXL7"/>
<gene>
    <name evidence="2" type="ORF">FHS41_007153</name>
</gene>
<feature type="signal peptide" evidence="1">
    <location>
        <begin position="1"/>
        <end position="31"/>
    </location>
</feature>
<evidence type="ECO:0000313" key="2">
    <source>
        <dbReference type="EMBL" id="MBB3080604.1"/>
    </source>
</evidence>
<organism evidence="2 3">
    <name type="scientific">Streptomyces violarus</name>
    <dbReference type="NCBI Taxonomy" id="67380"/>
    <lineage>
        <taxon>Bacteria</taxon>
        <taxon>Bacillati</taxon>
        <taxon>Actinomycetota</taxon>
        <taxon>Actinomycetes</taxon>
        <taxon>Kitasatosporales</taxon>
        <taxon>Streptomycetaceae</taxon>
        <taxon>Streptomyces</taxon>
    </lineage>
</organism>
<dbReference type="PANTHER" id="PTHR34599">
    <property type="entry name" value="PEROXIDASE-RELATED"/>
    <property type="match status" value="1"/>
</dbReference>
<dbReference type="InterPro" id="IPR052559">
    <property type="entry name" value="V-haloperoxidase"/>
</dbReference>
<dbReference type="SUPFAM" id="SSF48317">
    <property type="entry name" value="Acid phosphatase/Vanadium-dependent haloperoxidase"/>
    <property type="match status" value="1"/>
</dbReference>
<comment type="caution">
    <text evidence="2">The sequence shown here is derived from an EMBL/GenBank/DDBJ whole genome shotgun (WGS) entry which is preliminary data.</text>
</comment>
<name>A0A7W4ZXL7_9ACTN</name>
<evidence type="ECO:0000256" key="1">
    <source>
        <dbReference type="SAM" id="SignalP"/>
    </source>
</evidence>
<evidence type="ECO:0000313" key="3">
    <source>
        <dbReference type="Proteomes" id="UP000572907"/>
    </source>
</evidence>
<keyword evidence="3" id="KW-1185">Reference proteome</keyword>
<reference evidence="2 3" key="1">
    <citation type="submission" date="2020-08" db="EMBL/GenBank/DDBJ databases">
        <title>Genomic Encyclopedia of Type Strains, Phase III (KMG-III): the genomes of soil and plant-associated and newly described type strains.</title>
        <authorList>
            <person name="Whitman W."/>
        </authorList>
    </citation>
    <scope>NUCLEOTIDE SEQUENCE [LARGE SCALE GENOMIC DNA]</scope>
    <source>
        <strain evidence="2 3">CECT 3237</strain>
    </source>
</reference>
<sequence length="445" mass="47574">MRNRRAWSATRTVVAGLACGVLALALPGTHASAGAGRTAGAAHGAEQGERSASAVIEWMRTADATIDAEAHPVPPESFIWEAYVSTAVYNAVVGIEGRFAPYKWDQRAPRTASSAAAAASAAHQVLRHHFPGAAPRLDAALTDSLAKIPDGAAEDAGVAFGKLAADHIIDLRRDDGRGASVPFPARPHPGVWRPTPPGHEPFANAWIGRLRPLLLDSPHQFRPGPPPALRSARYAKDLAEVAAYGGRTGSHRTPEQTDTARYLTNLDLQGALGDHATRHGFGIAETARLYAAANTAQTDAVITAWDAKLHYGTWRPVTAIREADTDGNPATRADPHWEPLLVTPAHPDYLSGHATMGGALMRALTGVLGTSRVDLHIRSTTTGTSRHYRYAHEYDRDVVDARVWGGIHTRTADEVGNATGRRLAAWALRKYFRPAPLRAGPVPLP</sequence>
<proteinExistence type="predicted"/>
<accession>A0A7W4ZXL7</accession>
<keyword evidence="1" id="KW-0732">Signal</keyword>